<dbReference type="AlphaFoldDB" id="A0A0F9N8W4"/>
<reference evidence="1" key="1">
    <citation type="journal article" date="2015" name="Nature">
        <title>Complex archaea that bridge the gap between prokaryotes and eukaryotes.</title>
        <authorList>
            <person name="Spang A."/>
            <person name="Saw J.H."/>
            <person name="Jorgensen S.L."/>
            <person name="Zaremba-Niedzwiedzka K."/>
            <person name="Martijn J."/>
            <person name="Lind A.E."/>
            <person name="van Eijk R."/>
            <person name="Schleper C."/>
            <person name="Guy L."/>
            <person name="Ettema T.J."/>
        </authorList>
    </citation>
    <scope>NUCLEOTIDE SEQUENCE</scope>
</reference>
<name>A0A0F9N8W4_9ZZZZ</name>
<comment type="caution">
    <text evidence="1">The sequence shown here is derived from an EMBL/GenBank/DDBJ whole genome shotgun (WGS) entry which is preliminary data.</text>
</comment>
<accession>A0A0F9N8W4</accession>
<proteinExistence type="predicted"/>
<evidence type="ECO:0000313" key="1">
    <source>
        <dbReference type="EMBL" id="KKN08322.1"/>
    </source>
</evidence>
<organism evidence="1">
    <name type="scientific">marine sediment metagenome</name>
    <dbReference type="NCBI Taxonomy" id="412755"/>
    <lineage>
        <taxon>unclassified sequences</taxon>
        <taxon>metagenomes</taxon>
        <taxon>ecological metagenomes</taxon>
    </lineage>
</organism>
<sequence>MTCLYCGHSLYWHRNEVGKTVKFYHGRYRKLSRAQGIKPRATRKKEKKL</sequence>
<protein>
    <submittedName>
        <fullName evidence="1">Uncharacterized protein</fullName>
    </submittedName>
</protein>
<gene>
    <name evidence="1" type="ORF">LCGC14_1057850</name>
</gene>
<dbReference type="EMBL" id="LAZR01004470">
    <property type="protein sequence ID" value="KKN08322.1"/>
    <property type="molecule type" value="Genomic_DNA"/>
</dbReference>